<evidence type="ECO:0000256" key="2">
    <source>
        <dbReference type="ARBA" id="ARBA00022527"/>
    </source>
</evidence>
<proteinExistence type="predicted"/>
<dbReference type="InterPro" id="IPR000719">
    <property type="entry name" value="Prot_kinase_dom"/>
</dbReference>
<dbReference type="InterPro" id="IPR050117">
    <property type="entry name" value="MAPK"/>
</dbReference>
<comment type="catalytic activity">
    <reaction evidence="8">
        <text>L-seryl-[protein] + ATP = O-phospho-L-seryl-[protein] + ADP + H(+)</text>
        <dbReference type="Rhea" id="RHEA:17989"/>
        <dbReference type="Rhea" id="RHEA-COMP:9863"/>
        <dbReference type="Rhea" id="RHEA-COMP:11604"/>
        <dbReference type="ChEBI" id="CHEBI:15378"/>
        <dbReference type="ChEBI" id="CHEBI:29999"/>
        <dbReference type="ChEBI" id="CHEBI:30616"/>
        <dbReference type="ChEBI" id="CHEBI:83421"/>
        <dbReference type="ChEBI" id="CHEBI:456216"/>
        <dbReference type="EC" id="2.7.11.22"/>
    </reaction>
</comment>
<dbReference type="Gene3D" id="3.30.200.20">
    <property type="entry name" value="Phosphorylase Kinase, domain 1"/>
    <property type="match status" value="1"/>
</dbReference>
<name>A0AAW1KKL1_POPJA</name>
<protein>
    <recommendedName>
        <fullName evidence="1">cyclin-dependent kinase</fullName>
        <ecNumber evidence="1">2.7.11.22</ecNumber>
    </recommendedName>
</protein>
<reference evidence="12 13" key="1">
    <citation type="journal article" date="2024" name="BMC Genomics">
        <title>De novo assembly and annotation of Popillia japonica's genome with initial clues to its potential as an invasive pest.</title>
        <authorList>
            <person name="Cucini C."/>
            <person name="Boschi S."/>
            <person name="Funari R."/>
            <person name="Cardaioli E."/>
            <person name="Iannotti N."/>
            <person name="Marturano G."/>
            <person name="Paoli F."/>
            <person name="Bruttini M."/>
            <person name="Carapelli A."/>
            <person name="Frati F."/>
            <person name="Nardi F."/>
        </authorList>
    </citation>
    <scope>NUCLEOTIDE SEQUENCE [LARGE SCALE GENOMIC DNA]</scope>
    <source>
        <strain evidence="12">DMR45628</strain>
    </source>
</reference>
<dbReference type="Proteomes" id="UP001458880">
    <property type="component" value="Unassembled WGS sequence"/>
</dbReference>
<evidence type="ECO:0000313" key="13">
    <source>
        <dbReference type="Proteomes" id="UP001458880"/>
    </source>
</evidence>
<dbReference type="InterPro" id="IPR017441">
    <property type="entry name" value="Protein_kinase_ATP_BS"/>
</dbReference>
<dbReference type="FunFam" id="1.10.510.10:FF:000624">
    <property type="entry name" value="Mitogen-activated protein kinase"/>
    <property type="match status" value="1"/>
</dbReference>
<gene>
    <name evidence="12" type="ORF">QE152_g22415</name>
</gene>
<keyword evidence="13" id="KW-1185">Reference proteome</keyword>
<dbReference type="SMART" id="SM00220">
    <property type="entry name" value="S_TKc"/>
    <property type="match status" value="1"/>
</dbReference>
<evidence type="ECO:0000313" key="12">
    <source>
        <dbReference type="EMBL" id="KAK9719925.1"/>
    </source>
</evidence>
<dbReference type="InterPro" id="IPR011009">
    <property type="entry name" value="Kinase-like_dom_sf"/>
</dbReference>
<keyword evidence="4 9" id="KW-0547">Nucleotide-binding</keyword>
<dbReference type="PROSITE" id="PS00107">
    <property type="entry name" value="PROTEIN_KINASE_ATP"/>
    <property type="match status" value="1"/>
</dbReference>
<dbReference type="PROSITE" id="PS00108">
    <property type="entry name" value="PROTEIN_KINASE_ST"/>
    <property type="match status" value="1"/>
</dbReference>
<evidence type="ECO:0000259" key="11">
    <source>
        <dbReference type="PROSITE" id="PS50011"/>
    </source>
</evidence>
<keyword evidence="2" id="KW-0723">Serine/threonine-protein kinase</keyword>
<keyword evidence="3" id="KW-0808">Transferase</keyword>
<evidence type="ECO:0000256" key="1">
    <source>
        <dbReference type="ARBA" id="ARBA00012425"/>
    </source>
</evidence>
<feature type="region of interest" description="Disordered" evidence="10">
    <location>
        <begin position="454"/>
        <end position="483"/>
    </location>
</feature>
<feature type="region of interest" description="Disordered" evidence="10">
    <location>
        <begin position="602"/>
        <end position="675"/>
    </location>
</feature>
<keyword evidence="5 12" id="KW-0418">Kinase</keyword>
<feature type="region of interest" description="Disordered" evidence="10">
    <location>
        <begin position="406"/>
        <end position="435"/>
    </location>
</feature>
<comment type="catalytic activity">
    <reaction evidence="7">
        <text>L-threonyl-[protein] + ATP = O-phospho-L-threonyl-[protein] + ADP + H(+)</text>
        <dbReference type="Rhea" id="RHEA:46608"/>
        <dbReference type="Rhea" id="RHEA-COMP:11060"/>
        <dbReference type="Rhea" id="RHEA-COMP:11605"/>
        <dbReference type="ChEBI" id="CHEBI:15378"/>
        <dbReference type="ChEBI" id="CHEBI:30013"/>
        <dbReference type="ChEBI" id="CHEBI:30616"/>
        <dbReference type="ChEBI" id="CHEBI:61977"/>
        <dbReference type="ChEBI" id="CHEBI:456216"/>
        <dbReference type="EC" id="2.7.11.22"/>
    </reaction>
</comment>
<dbReference type="SUPFAM" id="SSF56112">
    <property type="entry name" value="Protein kinase-like (PK-like)"/>
    <property type="match status" value="1"/>
</dbReference>
<keyword evidence="6 9" id="KW-0067">ATP-binding</keyword>
<feature type="binding site" evidence="9">
    <location>
        <position position="34"/>
    </location>
    <ligand>
        <name>ATP</name>
        <dbReference type="ChEBI" id="CHEBI:30616"/>
    </ligand>
</feature>
<evidence type="ECO:0000256" key="8">
    <source>
        <dbReference type="ARBA" id="ARBA00048367"/>
    </source>
</evidence>
<dbReference type="Gene3D" id="1.10.510.10">
    <property type="entry name" value="Transferase(Phosphotransferase) domain 1"/>
    <property type="match status" value="1"/>
</dbReference>
<dbReference type="EMBL" id="JASPKY010000215">
    <property type="protein sequence ID" value="KAK9719925.1"/>
    <property type="molecule type" value="Genomic_DNA"/>
</dbReference>
<dbReference type="EC" id="2.7.11.22" evidence="1"/>
<dbReference type="FunFam" id="3.30.200.20:FF:000049">
    <property type="entry name" value="cyclin-dependent kinase-like 1 isoform X1"/>
    <property type="match status" value="1"/>
</dbReference>
<feature type="compositionally biased region" description="Basic residues" evidence="10">
    <location>
        <begin position="609"/>
        <end position="620"/>
    </location>
</feature>
<evidence type="ECO:0000256" key="3">
    <source>
        <dbReference type="ARBA" id="ARBA00022679"/>
    </source>
</evidence>
<feature type="domain" description="Protein kinase" evidence="11">
    <location>
        <begin position="4"/>
        <end position="287"/>
    </location>
</feature>
<accession>A0AAW1KKL1</accession>
<feature type="compositionally biased region" description="Low complexity" evidence="10">
    <location>
        <begin position="417"/>
        <end position="426"/>
    </location>
</feature>
<dbReference type="PROSITE" id="PS50011">
    <property type="entry name" value="PROTEIN_KINASE_DOM"/>
    <property type="match status" value="1"/>
</dbReference>
<evidence type="ECO:0000256" key="7">
    <source>
        <dbReference type="ARBA" id="ARBA00047811"/>
    </source>
</evidence>
<feature type="compositionally biased region" description="Low complexity" evidence="10">
    <location>
        <begin position="664"/>
        <end position="675"/>
    </location>
</feature>
<comment type="caution">
    <text evidence="12">The sequence shown here is derived from an EMBL/GenBank/DDBJ whole genome shotgun (WGS) entry which is preliminary data.</text>
</comment>
<sequence length="690" mass="77780">MEKYEQLAVVGEGSYGLVMKCRHRESDQIVAVKKFLETEEDATVRRMALREIRMLKKLRHENLVTMIEVFRYRKRFYLVFEYLEGTVLDELEKMPGGLGDERSRERIYQVTRAINFCHSNHIIHRDVKPENVLVSSMGVVKLCDFGFARLVSVNGEPCTEYVATRWYRAPELLVGEQQYGPSVDIWAIGCLFAEMMTGDPLFPGDSDIDQLYLIVRMIGKPCTRHQQIIAKTNHLKGIIKSAAAESNGLYKTFSNWSLLSLDFLISCMKMDPFNRPTADELLRHNYFTHDRFPQKFLPALREKVLIEFNANPLLRKYKADILMSTDRKDEIRQRRSLQVDPPKWKISLTEGSIKRKFSCDTVSSSSGCDLTFGGDRSPMNATTKVSGNGAHRLINVGQKSGTSSFFIKPPHHHHSSYKSLSKQSTPKISGGQLSGRETELHKLEKSLENLAKLANQKSDSLRPVSAQKDNKKMGSPIVSGSPPPPFQSLQANIPDYSKSPGITQQQQQQQVLHPTINNISFTKAVGVDTSKKSPNLLQNIHSTCIKNTFNQVPLVNPPRGHYLKKLDRNLVLDSMFMNVEPVVVNQQNQLLMAPSWLNGNNNNMAGGSSHHHYLPKRKESKPKADEFTLPNLPGATASPNKTKKKTHPSPEHHQKAIVTPRIVQSSASQKSSASKFIITTSSHSSSFPFM</sequence>
<dbReference type="InterPro" id="IPR008271">
    <property type="entry name" value="Ser/Thr_kinase_AS"/>
</dbReference>
<organism evidence="12 13">
    <name type="scientific">Popillia japonica</name>
    <name type="common">Japanese beetle</name>
    <dbReference type="NCBI Taxonomy" id="7064"/>
    <lineage>
        <taxon>Eukaryota</taxon>
        <taxon>Metazoa</taxon>
        <taxon>Ecdysozoa</taxon>
        <taxon>Arthropoda</taxon>
        <taxon>Hexapoda</taxon>
        <taxon>Insecta</taxon>
        <taxon>Pterygota</taxon>
        <taxon>Neoptera</taxon>
        <taxon>Endopterygota</taxon>
        <taxon>Coleoptera</taxon>
        <taxon>Polyphaga</taxon>
        <taxon>Scarabaeiformia</taxon>
        <taxon>Scarabaeidae</taxon>
        <taxon>Rutelinae</taxon>
        <taxon>Popillia</taxon>
    </lineage>
</organism>
<evidence type="ECO:0000256" key="4">
    <source>
        <dbReference type="ARBA" id="ARBA00022741"/>
    </source>
</evidence>
<evidence type="ECO:0000256" key="9">
    <source>
        <dbReference type="PROSITE-ProRule" id="PRU10141"/>
    </source>
</evidence>
<evidence type="ECO:0000256" key="10">
    <source>
        <dbReference type="SAM" id="MobiDB-lite"/>
    </source>
</evidence>
<evidence type="ECO:0000256" key="6">
    <source>
        <dbReference type="ARBA" id="ARBA00022840"/>
    </source>
</evidence>
<dbReference type="GO" id="GO:0005524">
    <property type="term" value="F:ATP binding"/>
    <property type="evidence" value="ECO:0007669"/>
    <property type="project" value="UniProtKB-UniRule"/>
</dbReference>
<dbReference type="AlphaFoldDB" id="A0AAW1KKL1"/>
<dbReference type="PANTHER" id="PTHR24055">
    <property type="entry name" value="MITOGEN-ACTIVATED PROTEIN KINASE"/>
    <property type="match status" value="1"/>
</dbReference>
<dbReference type="Pfam" id="PF00069">
    <property type="entry name" value="Pkinase"/>
    <property type="match status" value="1"/>
</dbReference>
<evidence type="ECO:0000256" key="5">
    <source>
        <dbReference type="ARBA" id="ARBA00022777"/>
    </source>
</evidence>
<dbReference type="GO" id="GO:0004693">
    <property type="term" value="F:cyclin-dependent protein serine/threonine kinase activity"/>
    <property type="evidence" value="ECO:0007669"/>
    <property type="project" value="UniProtKB-EC"/>
</dbReference>